<dbReference type="Pfam" id="PF01555">
    <property type="entry name" value="N6_N4_Mtase"/>
    <property type="match status" value="1"/>
</dbReference>
<evidence type="ECO:0000256" key="2">
    <source>
        <dbReference type="ARBA" id="ARBA00022679"/>
    </source>
</evidence>
<feature type="domain" description="DNA methylase N-4/N-6" evidence="3">
    <location>
        <begin position="112"/>
        <end position="169"/>
    </location>
</feature>
<keyword evidence="1" id="KW-0489">Methyltransferase</keyword>
<gene>
    <name evidence="4" type="ORF">L3081_19295</name>
</gene>
<reference evidence="4" key="1">
    <citation type="submission" date="2022-01" db="EMBL/GenBank/DDBJ databases">
        <title>Colwellia maritima, isolated from seawater.</title>
        <authorList>
            <person name="Kristyanto S."/>
            <person name="Jung J."/>
            <person name="Jeon C.O."/>
        </authorList>
    </citation>
    <scope>NUCLEOTIDE SEQUENCE</scope>
    <source>
        <strain evidence="4">MSW7</strain>
    </source>
</reference>
<evidence type="ECO:0000259" key="3">
    <source>
        <dbReference type="Pfam" id="PF01555"/>
    </source>
</evidence>
<keyword evidence="5" id="KW-1185">Reference proteome</keyword>
<evidence type="ECO:0000313" key="5">
    <source>
        <dbReference type="Proteomes" id="UP001139646"/>
    </source>
</evidence>
<dbReference type="RefSeq" id="WP_242287839.1">
    <property type="nucleotide sequence ID" value="NZ_JAKKSL010000004.1"/>
</dbReference>
<dbReference type="InterPro" id="IPR029063">
    <property type="entry name" value="SAM-dependent_MTases_sf"/>
</dbReference>
<proteinExistence type="predicted"/>
<dbReference type="SUPFAM" id="SSF53335">
    <property type="entry name" value="S-adenosyl-L-methionine-dependent methyltransferases"/>
    <property type="match status" value="1"/>
</dbReference>
<sequence length="221" mass="25076">MQQDSLLDDAKIKSSKDPVECLGQAFENEEARRGHFTKLLSEKLKDPEFRKIAGFPIGTDESILELSDPPYYTACPNPWLNDFVEYWESLKPVDVDEYQRGPFAADVKEGKNDPVYNAHSYHTKVPHKAIMRYILHYTNPGDTVFDGFCGTGMTGVASQLCGKKEEIEALGYKVYSNGEIAEEVINSNGEREWKVFSKIGKRNSVLNDLSPSSDFYFKRIK</sequence>
<evidence type="ECO:0000313" key="4">
    <source>
        <dbReference type="EMBL" id="MCI2285135.1"/>
    </source>
</evidence>
<dbReference type="Gene3D" id="3.40.50.150">
    <property type="entry name" value="Vaccinia Virus protein VP39"/>
    <property type="match status" value="1"/>
</dbReference>
<protein>
    <submittedName>
        <fullName evidence="4">Site-specific DNA-methyltransferase</fullName>
    </submittedName>
</protein>
<name>A0ABS9X4Y4_9GAMM</name>
<accession>A0ABS9X4Y4</accession>
<comment type="caution">
    <text evidence="4">The sequence shown here is derived from an EMBL/GenBank/DDBJ whole genome shotgun (WGS) entry which is preliminary data.</text>
</comment>
<dbReference type="EMBL" id="JAKKSL010000004">
    <property type="protein sequence ID" value="MCI2285135.1"/>
    <property type="molecule type" value="Genomic_DNA"/>
</dbReference>
<dbReference type="Proteomes" id="UP001139646">
    <property type="component" value="Unassembled WGS sequence"/>
</dbReference>
<dbReference type="InterPro" id="IPR002941">
    <property type="entry name" value="DNA_methylase_N4/N6"/>
</dbReference>
<evidence type="ECO:0000256" key="1">
    <source>
        <dbReference type="ARBA" id="ARBA00022603"/>
    </source>
</evidence>
<organism evidence="4 5">
    <name type="scientific">Colwellia maritima</name>
    <dbReference type="NCBI Taxonomy" id="2912588"/>
    <lineage>
        <taxon>Bacteria</taxon>
        <taxon>Pseudomonadati</taxon>
        <taxon>Pseudomonadota</taxon>
        <taxon>Gammaproteobacteria</taxon>
        <taxon>Alteromonadales</taxon>
        <taxon>Colwelliaceae</taxon>
        <taxon>Colwellia</taxon>
    </lineage>
</organism>
<keyword evidence="2" id="KW-0808">Transferase</keyword>